<protein>
    <recommendedName>
        <fullName evidence="2">DUF5648 domain-containing protein</fullName>
    </recommendedName>
</protein>
<dbReference type="OrthoDB" id="9971254at2759"/>
<proteinExistence type="predicted"/>
<evidence type="ECO:0000256" key="1">
    <source>
        <dbReference type="SAM" id="SignalP"/>
    </source>
</evidence>
<keyword evidence="1" id="KW-0732">Signal</keyword>
<evidence type="ECO:0000259" key="2">
    <source>
        <dbReference type="Pfam" id="PF18885"/>
    </source>
</evidence>
<keyword evidence="4" id="KW-1185">Reference proteome</keyword>
<evidence type="ECO:0000313" key="3">
    <source>
        <dbReference type="EMBL" id="EPS94906.1"/>
    </source>
</evidence>
<feature type="signal peptide" evidence="1">
    <location>
        <begin position="1"/>
        <end position="26"/>
    </location>
</feature>
<reference evidence="3 4" key="1">
    <citation type="journal article" date="2012" name="Science">
        <title>The Paleozoic origin of enzymatic lignin decomposition reconstructed from 31 fungal genomes.</title>
        <authorList>
            <person name="Floudas D."/>
            <person name="Binder M."/>
            <person name="Riley R."/>
            <person name="Barry K."/>
            <person name="Blanchette R.A."/>
            <person name="Henrissat B."/>
            <person name="Martinez A.T."/>
            <person name="Otillar R."/>
            <person name="Spatafora J.W."/>
            <person name="Yadav J.S."/>
            <person name="Aerts A."/>
            <person name="Benoit I."/>
            <person name="Boyd A."/>
            <person name="Carlson A."/>
            <person name="Copeland A."/>
            <person name="Coutinho P.M."/>
            <person name="de Vries R.P."/>
            <person name="Ferreira P."/>
            <person name="Findley K."/>
            <person name="Foster B."/>
            <person name="Gaskell J."/>
            <person name="Glotzer D."/>
            <person name="Gorecki P."/>
            <person name="Heitman J."/>
            <person name="Hesse C."/>
            <person name="Hori C."/>
            <person name="Igarashi K."/>
            <person name="Jurgens J.A."/>
            <person name="Kallen N."/>
            <person name="Kersten P."/>
            <person name="Kohler A."/>
            <person name="Kuees U."/>
            <person name="Kumar T.K.A."/>
            <person name="Kuo A."/>
            <person name="LaButti K."/>
            <person name="Larrondo L.F."/>
            <person name="Lindquist E."/>
            <person name="Ling A."/>
            <person name="Lombard V."/>
            <person name="Lucas S."/>
            <person name="Lundell T."/>
            <person name="Martin R."/>
            <person name="McLaughlin D.J."/>
            <person name="Morgenstern I."/>
            <person name="Morin E."/>
            <person name="Murat C."/>
            <person name="Nagy L.G."/>
            <person name="Nolan M."/>
            <person name="Ohm R.A."/>
            <person name="Patyshakuliyeva A."/>
            <person name="Rokas A."/>
            <person name="Ruiz-Duenas F.J."/>
            <person name="Sabat G."/>
            <person name="Salamov A."/>
            <person name="Samejima M."/>
            <person name="Schmutz J."/>
            <person name="Slot J.C."/>
            <person name="St John F."/>
            <person name="Stenlid J."/>
            <person name="Sun H."/>
            <person name="Sun S."/>
            <person name="Syed K."/>
            <person name="Tsang A."/>
            <person name="Wiebenga A."/>
            <person name="Young D."/>
            <person name="Pisabarro A."/>
            <person name="Eastwood D.C."/>
            <person name="Martin F."/>
            <person name="Cullen D."/>
            <person name="Grigoriev I.V."/>
            <person name="Hibbett D.S."/>
        </authorList>
    </citation>
    <scope>NUCLEOTIDE SEQUENCE</scope>
    <source>
        <strain evidence="4">FP-58527</strain>
    </source>
</reference>
<accession>S8DNG1</accession>
<organism evidence="3 4">
    <name type="scientific">Fomitopsis schrenkii</name>
    <name type="common">Brown rot fungus</name>
    <dbReference type="NCBI Taxonomy" id="2126942"/>
    <lineage>
        <taxon>Eukaryota</taxon>
        <taxon>Fungi</taxon>
        <taxon>Dikarya</taxon>
        <taxon>Basidiomycota</taxon>
        <taxon>Agaricomycotina</taxon>
        <taxon>Agaricomycetes</taxon>
        <taxon>Polyporales</taxon>
        <taxon>Fomitopsis</taxon>
    </lineage>
</organism>
<dbReference type="InParanoid" id="S8DNG1"/>
<feature type="chain" id="PRO_5004562538" description="DUF5648 domain-containing protein" evidence="1">
    <location>
        <begin position="27"/>
        <end position="190"/>
    </location>
</feature>
<name>S8DNG1_FOMSC</name>
<feature type="domain" description="DUF5648" evidence="2">
    <location>
        <begin position="51"/>
        <end position="187"/>
    </location>
</feature>
<dbReference type="HOGENOM" id="CLU_093541_1_0_1"/>
<gene>
    <name evidence="3" type="ORF">FOMPIDRAFT_86448</name>
</gene>
<dbReference type="PROSITE" id="PS51257">
    <property type="entry name" value="PROKAR_LIPOPROTEIN"/>
    <property type="match status" value="1"/>
</dbReference>
<dbReference type="Proteomes" id="UP000015241">
    <property type="component" value="Unassembled WGS sequence"/>
</dbReference>
<dbReference type="AlphaFoldDB" id="S8DNG1"/>
<evidence type="ECO:0000313" key="4">
    <source>
        <dbReference type="Proteomes" id="UP000015241"/>
    </source>
</evidence>
<dbReference type="EMBL" id="KE504220">
    <property type="protein sequence ID" value="EPS94906.1"/>
    <property type="molecule type" value="Genomic_DNA"/>
</dbReference>
<dbReference type="InterPro" id="IPR043708">
    <property type="entry name" value="DUF5648"/>
</dbReference>
<dbReference type="Pfam" id="PF18885">
    <property type="entry name" value="DUF5648"/>
    <property type="match status" value="1"/>
</dbReference>
<sequence>MAFKFASTVVCAVVAAACMTMSQVMSAPTAVESQLSARATDAVCDTSYAAPFWHAYNSKDNDHFYSADYDQMNSITADGYTSSSRGGFIFREPVASTVGFYRLYDAEHVDHFYTTNETEADELIRRGVYVNRGYVGYIYTSAVCGALPLYRLYDTTEYDHFYTTSEYEREYWAKHGYTYQDIAGYILPNL</sequence>